<feature type="transmembrane region" description="Helical" evidence="6">
    <location>
        <begin position="242"/>
        <end position="267"/>
    </location>
</feature>
<dbReference type="InterPro" id="IPR001248">
    <property type="entry name" value="Pur-cyt_permease"/>
</dbReference>
<comment type="subcellular location">
    <subcellularLocation>
        <location evidence="1">Membrane</location>
        <topology evidence="1">Multi-pass membrane protein</topology>
    </subcellularLocation>
</comment>
<accession>A0A429G605</accession>
<keyword evidence="3 6" id="KW-0812">Transmembrane</keyword>
<dbReference type="Proteomes" id="UP000278149">
    <property type="component" value="Unassembled WGS sequence"/>
</dbReference>
<evidence type="ECO:0000256" key="4">
    <source>
        <dbReference type="ARBA" id="ARBA00022989"/>
    </source>
</evidence>
<evidence type="ECO:0000256" key="3">
    <source>
        <dbReference type="ARBA" id="ARBA00022692"/>
    </source>
</evidence>
<evidence type="ECO:0000256" key="1">
    <source>
        <dbReference type="ARBA" id="ARBA00004141"/>
    </source>
</evidence>
<feature type="transmembrane region" description="Helical" evidence="6">
    <location>
        <begin position="151"/>
        <end position="173"/>
    </location>
</feature>
<feature type="transmembrane region" description="Helical" evidence="6">
    <location>
        <begin position="387"/>
        <end position="405"/>
    </location>
</feature>
<name>A0A429G605_9CREN</name>
<feature type="transmembrane region" description="Helical" evidence="6">
    <location>
        <begin position="44"/>
        <end position="65"/>
    </location>
</feature>
<keyword evidence="5 6" id="KW-0472">Membrane</keyword>
<evidence type="ECO:0000313" key="7">
    <source>
        <dbReference type="EMBL" id="RSN69214.1"/>
    </source>
</evidence>
<dbReference type="InterPro" id="IPR030191">
    <property type="entry name" value="CodB"/>
</dbReference>
<feature type="transmembrane region" description="Helical" evidence="6">
    <location>
        <begin position="344"/>
        <end position="366"/>
    </location>
</feature>
<feature type="transmembrane region" description="Helical" evidence="6">
    <location>
        <begin position="321"/>
        <end position="338"/>
    </location>
</feature>
<sequence>MLAYPSLRRLREGNMPGKLLRAPPEWGVEPVSEDARILRAIDFFFLWFSLGVGLLVLQAGALMIPSLTIEQALLISLIGSILGSLLLALAGSIGSKHGVPTMVSLRPIFGTYGSYLATILNFIQLVGWTAFELKVMSDSASLIFGGEAFRILWLVLFSFIVLILAIGGPLAFVRKWIERFAVWLVLLSTMWITYQALTSEVRSQGTGGLPLTLALDLVIAMPISWMPLVSDYNRFSVRGRSSFLGTLVGYTVANTWFYFLGAILAAISGQQFIAASILSLYLGGVALIVILVDETDNAYADVYSSAVSLQNIFPKLRQWKIIVPVISISAVIAFFVPLSNYEWFLLMIGASFIPLFGVVISEYFLVRRSNIELGEFYEGAPKLVRRSIASWFVGLLVYSVIAVYFPDLGASVPSFLSSLLAQYALGRWELGLDRS</sequence>
<keyword evidence="4 6" id="KW-1133">Transmembrane helix</keyword>
<feature type="transmembrane region" description="Helical" evidence="6">
    <location>
        <begin position="273"/>
        <end position="292"/>
    </location>
</feature>
<dbReference type="Pfam" id="PF02133">
    <property type="entry name" value="Transp_cyt_pur"/>
    <property type="match status" value="1"/>
</dbReference>
<evidence type="ECO:0000256" key="2">
    <source>
        <dbReference type="ARBA" id="ARBA00008974"/>
    </source>
</evidence>
<evidence type="ECO:0000256" key="5">
    <source>
        <dbReference type="ARBA" id="ARBA00023136"/>
    </source>
</evidence>
<feature type="transmembrane region" description="Helical" evidence="6">
    <location>
        <begin position="71"/>
        <end position="91"/>
    </location>
</feature>
<protein>
    <submittedName>
        <fullName evidence="7">Putative hydroxymethylpyrimidine transporter CytX</fullName>
    </submittedName>
</protein>
<dbReference type="Gene3D" id="1.10.4160.10">
    <property type="entry name" value="Hydantoin permease"/>
    <property type="match status" value="1"/>
</dbReference>
<dbReference type="GO" id="GO:0015209">
    <property type="term" value="F:cytosine transmembrane transporter activity"/>
    <property type="evidence" value="ECO:0007669"/>
    <property type="project" value="InterPro"/>
</dbReference>
<proteinExistence type="inferred from homology"/>
<reference evidence="7 8" key="1">
    <citation type="submission" date="2018-10" db="EMBL/GenBank/DDBJ databases">
        <title>Co-occurring genomic capacity for anaerobic methane metabolism and dissimilatory sulfite reduction discovered in the Korarchaeota.</title>
        <authorList>
            <person name="Mckay L.J."/>
            <person name="Dlakic M."/>
            <person name="Fields M.W."/>
            <person name="Delmont T.O."/>
            <person name="Eren A.M."/>
            <person name="Jay Z.J."/>
            <person name="Klingelsmith K.B."/>
            <person name="Rusch D.B."/>
            <person name="Inskeep W.P."/>
        </authorList>
    </citation>
    <scope>NUCLEOTIDE SEQUENCE [LARGE SCALE GENOMIC DNA]</scope>
    <source>
        <strain evidence="7 8">WS</strain>
    </source>
</reference>
<comment type="caution">
    <text evidence="7">The sequence shown here is derived from an EMBL/GenBank/DDBJ whole genome shotgun (WGS) entry which is preliminary data.</text>
</comment>
<dbReference type="PANTHER" id="PTHR30569">
    <property type="entry name" value="CYTOSINE TRANSPORTER CODB"/>
    <property type="match status" value="1"/>
</dbReference>
<feature type="transmembrane region" description="Helical" evidence="6">
    <location>
        <begin position="112"/>
        <end position="131"/>
    </location>
</feature>
<feature type="transmembrane region" description="Helical" evidence="6">
    <location>
        <begin position="180"/>
        <end position="197"/>
    </location>
</feature>
<feature type="transmembrane region" description="Helical" evidence="6">
    <location>
        <begin position="209"/>
        <end position="230"/>
    </location>
</feature>
<comment type="similarity">
    <text evidence="2">Belongs to the purine-cytosine permease (2.A.39) family.</text>
</comment>
<dbReference type="PANTHER" id="PTHR30569:SF0">
    <property type="entry name" value="CYTOSINE PERMEASE"/>
    <property type="match status" value="1"/>
</dbReference>
<dbReference type="AlphaFoldDB" id="A0A429G605"/>
<gene>
    <name evidence="7" type="ORF">D9Q81_03980</name>
</gene>
<dbReference type="EMBL" id="RCOR01000020">
    <property type="protein sequence ID" value="RSN69214.1"/>
    <property type="molecule type" value="Genomic_DNA"/>
</dbReference>
<dbReference type="GO" id="GO:0005886">
    <property type="term" value="C:plasma membrane"/>
    <property type="evidence" value="ECO:0007669"/>
    <property type="project" value="TreeGrafter"/>
</dbReference>
<evidence type="ECO:0000313" key="8">
    <source>
        <dbReference type="Proteomes" id="UP000278149"/>
    </source>
</evidence>
<organism evidence="7 8">
    <name type="scientific">Candidatus Korarchaeum cryptofilum</name>
    <dbReference type="NCBI Taxonomy" id="498846"/>
    <lineage>
        <taxon>Archaea</taxon>
        <taxon>Thermoproteota</taxon>
        <taxon>Candidatus Korarchaeia</taxon>
        <taxon>Candidatus Korarchaeales</taxon>
        <taxon>Candidatus Korarchaeaceae</taxon>
        <taxon>Candidatus Korarchaeum</taxon>
    </lineage>
</organism>
<evidence type="ECO:0000256" key="6">
    <source>
        <dbReference type="SAM" id="Phobius"/>
    </source>
</evidence>